<evidence type="ECO:0008006" key="5">
    <source>
        <dbReference type="Google" id="ProtNLM"/>
    </source>
</evidence>
<evidence type="ECO:0000256" key="1">
    <source>
        <dbReference type="ARBA" id="ARBA00034127"/>
    </source>
</evidence>
<dbReference type="PANTHER" id="PTHR13349">
    <property type="entry name" value="TRANSLATION MACHINERY-ASSOCIATED PROTEIN 16"/>
    <property type="match status" value="1"/>
</dbReference>
<dbReference type="Gene3D" id="1.20.1440.170">
    <property type="entry name" value="Translation machinery-associated protein 16-like"/>
    <property type="match status" value="1"/>
</dbReference>
<keyword evidence="4" id="KW-1185">Reference proteome</keyword>
<dbReference type="EMBL" id="KZ819663">
    <property type="protein sequence ID" value="PWN29466.1"/>
    <property type="molecule type" value="Genomic_DNA"/>
</dbReference>
<dbReference type="Pfam" id="PF11176">
    <property type="entry name" value="Tma16"/>
    <property type="match status" value="1"/>
</dbReference>
<evidence type="ECO:0000313" key="4">
    <source>
        <dbReference type="Proteomes" id="UP000245884"/>
    </source>
</evidence>
<dbReference type="AlphaFoldDB" id="A0A316UVZ3"/>
<protein>
    <recommendedName>
        <fullName evidence="5">Translation machinery-associated protein 16</fullName>
    </recommendedName>
</protein>
<gene>
    <name evidence="3" type="ORF">BDZ90DRAFT_230337</name>
</gene>
<sequence length="199" mass="22919">MGGRKITAKSIKRKDAPTHPKSRRAHQLERVALRDVKLSSRKTERNRAVEHRVERILALLLLLPDEIPCLPDLPALHTFMEASFLTRRDAELEEEVAKRRPGRPPSKQEVELKEVIAAERREYMEQMEVPDLLHEENVKLMRQWEGDAQALGLYRFVRISGTHREQYVQTQAGRHKDLEIADAAMKKVMGGDEEMAAEA</sequence>
<feature type="region of interest" description="Disordered" evidence="2">
    <location>
        <begin position="1"/>
        <end position="27"/>
    </location>
</feature>
<dbReference type="STRING" id="1569628.A0A316UVZ3"/>
<organism evidence="3 4">
    <name type="scientific">Jaminaea rosea</name>
    <dbReference type="NCBI Taxonomy" id="1569628"/>
    <lineage>
        <taxon>Eukaryota</taxon>
        <taxon>Fungi</taxon>
        <taxon>Dikarya</taxon>
        <taxon>Basidiomycota</taxon>
        <taxon>Ustilaginomycotina</taxon>
        <taxon>Exobasidiomycetes</taxon>
        <taxon>Microstromatales</taxon>
        <taxon>Microstromatales incertae sedis</taxon>
        <taxon>Jaminaea</taxon>
    </lineage>
</organism>
<reference evidence="3 4" key="1">
    <citation type="journal article" date="2018" name="Mol. Biol. Evol.">
        <title>Broad Genomic Sampling Reveals a Smut Pathogenic Ancestry of the Fungal Clade Ustilaginomycotina.</title>
        <authorList>
            <person name="Kijpornyongpan T."/>
            <person name="Mondo S.J."/>
            <person name="Barry K."/>
            <person name="Sandor L."/>
            <person name="Lee J."/>
            <person name="Lipzen A."/>
            <person name="Pangilinan J."/>
            <person name="LaButti K."/>
            <person name="Hainaut M."/>
            <person name="Henrissat B."/>
            <person name="Grigoriev I.V."/>
            <person name="Spatafora J.W."/>
            <person name="Aime M.C."/>
        </authorList>
    </citation>
    <scope>NUCLEOTIDE SEQUENCE [LARGE SCALE GENOMIC DNA]</scope>
    <source>
        <strain evidence="3 4">MCA 5214</strain>
    </source>
</reference>
<dbReference type="InterPro" id="IPR038356">
    <property type="entry name" value="Tma16_sf"/>
</dbReference>
<evidence type="ECO:0000256" key="2">
    <source>
        <dbReference type="SAM" id="MobiDB-lite"/>
    </source>
</evidence>
<dbReference type="InterPro" id="IPR021346">
    <property type="entry name" value="Tma16"/>
</dbReference>
<proteinExistence type="inferred from homology"/>
<accession>A0A316UVZ3</accession>
<comment type="similarity">
    <text evidence="1">Belongs to the TMA16 family.</text>
</comment>
<dbReference type="GO" id="GO:0005634">
    <property type="term" value="C:nucleus"/>
    <property type="evidence" value="ECO:0007669"/>
    <property type="project" value="TreeGrafter"/>
</dbReference>
<dbReference type="PANTHER" id="PTHR13349:SF2">
    <property type="entry name" value="TRANSLATION MACHINERY-ASSOCIATED PROTEIN 16"/>
    <property type="match status" value="1"/>
</dbReference>
<dbReference type="OrthoDB" id="270284at2759"/>
<name>A0A316UVZ3_9BASI</name>
<evidence type="ECO:0000313" key="3">
    <source>
        <dbReference type="EMBL" id="PWN29466.1"/>
    </source>
</evidence>
<feature type="compositionally biased region" description="Basic residues" evidence="2">
    <location>
        <begin position="1"/>
        <end position="12"/>
    </location>
</feature>
<dbReference type="RefSeq" id="XP_025364078.1">
    <property type="nucleotide sequence ID" value="XM_025505432.1"/>
</dbReference>
<dbReference type="GeneID" id="37027255"/>
<dbReference type="Proteomes" id="UP000245884">
    <property type="component" value="Unassembled WGS sequence"/>
</dbReference>